<dbReference type="SMART" id="SM00418">
    <property type="entry name" value="HTH_ARSR"/>
    <property type="match status" value="1"/>
</dbReference>
<dbReference type="InterPro" id="IPR036388">
    <property type="entry name" value="WH-like_DNA-bd_sf"/>
</dbReference>
<dbReference type="PANTHER" id="PTHR33154">
    <property type="entry name" value="TRANSCRIPTIONAL REGULATOR, ARSR FAMILY"/>
    <property type="match status" value="1"/>
</dbReference>
<name>A0A2T2YMS8_9BACT</name>
<gene>
    <name evidence="5" type="ORF">AHMF7605_26470</name>
</gene>
<dbReference type="SUPFAM" id="SSF46785">
    <property type="entry name" value="Winged helix' DNA-binding domain"/>
    <property type="match status" value="1"/>
</dbReference>
<reference evidence="5 6" key="1">
    <citation type="submission" date="2018-03" db="EMBL/GenBank/DDBJ databases">
        <title>Adhaeribacter sp. HMF7605 Genome sequencing and assembly.</title>
        <authorList>
            <person name="Kang H."/>
            <person name="Kang J."/>
            <person name="Cha I."/>
            <person name="Kim H."/>
            <person name="Joh K."/>
        </authorList>
    </citation>
    <scope>NUCLEOTIDE SEQUENCE [LARGE SCALE GENOMIC DNA]</scope>
    <source>
        <strain evidence="5 6">HMF7605</strain>
    </source>
</reference>
<dbReference type="InterPro" id="IPR051081">
    <property type="entry name" value="HTH_MetalResp_TranReg"/>
</dbReference>
<evidence type="ECO:0000313" key="6">
    <source>
        <dbReference type="Proteomes" id="UP000240357"/>
    </source>
</evidence>
<evidence type="ECO:0000259" key="4">
    <source>
        <dbReference type="PROSITE" id="PS50987"/>
    </source>
</evidence>
<comment type="caution">
    <text evidence="5">The sequence shown here is derived from an EMBL/GenBank/DDBJ whole genome shotgun (WGS) entry which is preliminary data.</text>
</comment>
<dbReference type="AlphaFoldDB" id="A0A2T2YMS8"/>
<dbReference type="Gene3D" id="1.10.10.10">
    <property type="entry name" value="Winged helix-like DNA-binding domain superfamily/Winged helix DNA-binding domain"/>
    <property type="match status" value="1"/>
</dbReference>
<evidence type="ECO:0000313" key="5">
    <source>
        <dbReference type="EMBL" id="PSR56789.1"/>
    </source>
</evidence>
<dbReference type="Proteomes" id="UP000240357">
    <property type="component" value="Unassembled WGS sequence"/>
</dbReference>
<evidence type="ECO:0000256" key="3">
    <source>
        <dbReference type="ARBA" id="ARBA00023163"/>
    </source>
</evidence>
<dbReference type="GO" id="GO:0003700">
    <property type="term" value="F:DNA-binding transcription factor activity"/>
    <property type="evidence" value="ECO:0007669"/>
    <property type="project" value="InterPro"/>
</dbReference>
<keyword evidence="3" id="KW-0804">Transcription</keyword>
<feature type="domain" description="HTH arsR-type" evidence="4">
    <location>
        <begin position="3"/>
        <end position="97"/>
    </location>
</feature>
<dbReference type="GO" id="GO:0003677">
    <property type="term" value="F:DNA binding"/>
    <property type="evidence" value="ECO:0007669"/>
    <property type="project" value="UniProtKB-KW"/>
</dbReference>
<dbReference type="EMBL" id="PYFT01000001">
    <property type="protein sequence ID" value="PSR56789.1"/>
    <property type="molecule type" value="Genomic_DNA"/>
</dbReference>
<sequence>MRLKHFNVTFGEQVFKALGDESRLRILNLIIKNSEMCISDIEQVLDFTQTKTSRHLSYLKLSGLVAFKRIDNWVYYYLRDETADLLHTIFTYLEKDELLLKDQETYRVLYSNRELAVNKLHNRKWMPQ</sequence>
<dbReference type="OrthoDB" id="9798835at2"/>
<dbReference type="InterPro" id="IPR036390">
    <property type="entry name" value="WH_DNA-bd_sf"/>
</dbReference>
<dbReference type="InterPro" id="IPR001845">
    <property type="entry name" value="HTH_ArsR_DNA-bd_dom"/>
</dbReference>
<keyword evidence="2" id="KW-0238">DNA-binding</keyword>
<dbReference type="Pfam" id="PF01022">
    <property type="entry name" value="HTH_5"/>
    <property type="match status" value="1"/>
</dbReference>
<protein>
    <submittedName>
        <fullName evidence="5">Transcriptional regulator</fullName>
    </submittedName>
</protein>
<dbReference type="InterPro" id="IPR011991">
    <property type="entry name" value="ArsR-like_HTH"/>
</dbReference>
<dbReference type="NCBIfam" id="NF033788">
    <property type="entry name" value="HTH_metalloreg"/>
    <property type="match status" value="1"/>
</dbReference>
<keyword evidence="6" id="KW-1185">Reference proteome</keyword>
<dbReference type="PROSITE" id="PS50987">
    <property type="entry name" value="HTH_ARSR_2"/>
    <property type="match status" value="1"/>
</dbReference>
<keyword evidence="1" id="KW-0805">Transcription regulation</keyword>
<dbReference type="RefSeq" id="WP_106932965.1">
    <property type="nucleotide sequence ID" value="NZ_PYFT01000001.1"/>
</dbReference>
<dbReference type="PRINTS" id="PR00778">
    <property type="entry name" value="HTHARSR"/>
</dbReference>
<evidence type="ECO:0000256" key="2">
    <source>
        <dbReference type="ARBA" id="ARBA00023125"/>
    </source>
</evidence>
<dbReference type="PROSITE" id="PS00846">
    <property type="entry name" value="HTH_ARSR_1"/>
    <property type="match status" value="1"/>
</dbReference>
<dbReference type="PANTHER" id="PTHR33154:SF18">
    <property type="entry name" value="ARSENICAL RESISTANCE OPERON REPRESSOR"/>
    <property type="match status" value="1"/>
</dbReference>
<dbReference type="CDD" id="cd00090">
    <property type="entry name" value="HTH_ARSR"/>
    <property type="match status" value="1"/>
</dbReference>
<dbReference type="InterPro" id="IPR018334">
    <property type="entry name" value="ArsR_HTH"/>
</dbReference>
<accession>A0A2T2YMS8</accession>
<proteinExistence type="predicted"/>
<organism evidence="5 6">
    <name type="scientific">Adhaeribacter arboris</name>
    <dbReference type="NCBI Taxonomy" id="2072846"/>
    <lineage>
        <taxon>Bacteria</taxon>
        <taxon>Pseudomonadati</taxon>
        <taxon>Bacteroidota</taxon>
        <taxon>Cytophagia</taxon>
        <taxon>Cytophagales</taxon>
        <taxon>Hymenobacteraceae</taxon>
        <taxon>Adhaeribacter</taxon>
    </lineage>
</organism>
<evidence type="ECO:0000256" key="1">
    <source>
        <dbReference type="ARBA" id="ARBA00023015"/>
    </source>
</evidence>